<accession>A0AAW2HTN0</accession>
<dbReference type="Pfam" id="PF13638">
    <property type="entry name" value="PIN_4"/>
    <property type="match status" value="1"/>
</dbReference>
<gene>
    <name evidence="5" type="ORF">PYX00_005543</name>
</gene>
<feature type="domain" description="PIN" evidence="4">
    <location>
        <begin position="278"/>
        <end position="439"/>
    </location>
</feature>
<name>A0AAW2HTN0_9NEOP</name>
<dbReference type="SUPFAM" id="SSF88723">
    <property type="entry name" value="PIN domain-like"/>
    <property type="match status" value="1"/>
</dbReference>
<dbReference type="InterPro" id="IPR011990">
    <property type="entry name" value="TPR-like_helical_dom_sf"/>
</dbReference>
<keyword evidence="2" id="KW-0175">Coiled coil</keyword>
<dbReference type="Pfam" id="PF10373">
    <property type="entry name" value="EST1_DNA_bind"/>
    <property type="match status" value="1"/>
</dbReference>
<dbReference type="InterPro" id="IPR018834">
    <property type="entry name" value="DNA/RNA-bd_Est1-type"/>
</dbReference>
<dbReference type="PANTHER" id="PTHR15696:SF0">
    <property type="entry name" value="TELOMERASE-BINDING PROTEIN EST1A"/>
    <property type="match status" value="1"/>
</dbReference>
<dbReference type="AlphaFoldDB" id="A0AAW2HTN0"/>
<evidence type="ECO:0000256" key="3">
    <source>
        <dbReference type="SAM" id="MobiDB-lite"/>
    </source>
</evidence>
<dbReference type="InterPro" id="IPR002716">
    <property type="entry name" value="PIN_dom"/>
</dbReference>
<evidence type="ECO:0000259" key="4">
    <source>
        <dbReference type="SMART" id="SM00670"/>
    </source>
</evidence>
<dbReference type="SUPFAM" id="SSF48452">
    <property type="entry name" value="TPR-like"/>
    <property type="match status" value="1"/>
</dbReference>
<dbReference type="CDD" id="cd09885">
    <property type="entry name" value="PIN_Smg6-like"/>
    <property type="match status" value="1"/>
</dbReference>
<feature type="region of interest" description="Disordered" evidence="3">
    <location>
        <begin position="176"/>
        <end position="198"/>
    </location>
</feature>
<proteinExistence type="predicted"/>
<comment type="caution">
    <text evidence="5">The sequence shown here is derived from an EMBL/GenBank/DDBJ whole genome shotgun (WGS) entry which is preliminary data.</text>
</comment>
<dbReference type="Gene3D" id="3.40.50.1010">
    <property type="entry name" value="5'-nuclease"/>
    <property type="match status" value="1"/>
</dbReference>
<reference evidence="5" key="1">
    <citation type="journal article" date="2024" name="Gigascience">
        <title>Chromosome-level genome of the poultry shaft louse Menopon gallinae provides insight into the host-switching and adaptive evolution of parasitic lice.</title>
        <authorList>
            <person name="Xu Y."/>
            <person name="Ma L."/>
            <person name="Liu S."/>
            <person name="Liang Y."/>
            <person name="Liu Q."/>
            <person name="He Z."/>
            <person name="Tian L."/>
            <person name="Duan Y."/>
            <person name="Cai W."/>
            <person name="Li H."/>
            <person name="Song F."/>
        </authorList>
    </citation>
    <scope>NUCLEOTIDE SEQUENCE</scope>
    <source>
        <strain evidence="5">Cailab_2023a</strain>
    </source>
</reference>
<dbReference type="GO" id="GO:0000184">
    <property type="term" value="P:nuclear-transcribed mRNA catabolic process, nonsense-mediated decay"/>
    <property type="evidence" value="ECO:0007669"/>
    <property type="project" value="UniProtKB-KW"/>
</dbReference>
<evidence type="ECO:0000256" key="1">
    <source>
        <dbReference type="ARBA" id="ARBA00023161"/>
    </source>
</evidence>
<dbReference type="FunFam" id="3.40.50.1010:FF:000047">
    <property type="entry name" value="Blast:Telomerase-binding protein EST1A"/>
    <property type="match status" value="1"/>
</dbReference>
<dbReference type="GO" id="GO:0042162">
    <property type="term" value="F:telomeric DNA binding"/>
    <property type="evidence" value="ECO:0007669"/>
    <property type="project" value="TreeGrafter"/>
</dbReference>
<dbReference type="SMART" id="SM00670">
    <property type="entry name" value="PINc"/>
    <property type="match status" value="1"/>
</dbReference>
<protein>
    <recommendedName>
        <fullName evidence="4">PIN domain-containing protein</fullName>
    </recommendedName>
</protein>
<dbReference type="EMBL" id="JARGDH010000003">
    <property type="protein sequence ID" value="KAL0272665.1"/>
    <property type="molecule type" value="Genomic_DNA"/>
</dbReference>
<keyword evidence="1" id="KW-0866">Nonsense-mediated mRNA decay</keyword>
<dbReference type="GO" id="GO:0005697">
    <property type="term" value="C:telomerase holoenzyme complex"/>
    <property type="evidence" value="ECO:0007669"/>
    <property type="project" value="TreeGrafter"/>
</dbReference>
<evidence type="ECO:0000313" key="5">
    <source>
        <dbReference type="EMBL" id="KAL0272665.1"/>
    </source>
</evidence>
<organism evidence="5">
    <name type="scientific">Menopon gallinae</name>
    <name type="common">poultry shaft louse</name>
    <dbReference type="NCBI Taxonomy" id="328185"/>
    <lineage>
        <taxon>Eukaryota</taxon>
        <taxon>Metazoa</taxon>
        <taxon>Ecdysozoa</taxon>
        <taxon>Arthropoda</taxon>
        <taxon>Hexapoda</taxon>
        <taxon>Insecta</taxon>
        <taxon>Pterygota</taxon>
        <taxon>Neoptera</taxon>
        <taxon>Paraneoptera</taxon>
        <taxon>Psocodea</taxon>
        <taxon>Troctomorpha</taxon>
        <taxon>Phthiraptera</taxon>
        <taxon>Amblycera</taxon>
        <taxon>Menoponidae</taxon>
        <taxon>Menopon</taxon>
    </lineage>
</organism>
<evidence type="ECO:0000256" key="2">
    <source>
        <dbReference type="SAM" id="Coils"/>
    </source>
</evidence>
<dbReference type="InterPro" id="IPR045153">
    <property type="entry name" value="Est1/Ebs1-like"/>
</dbReference>
<dbReference type="PANTHER" id="PTHR15696">
    <property type="entry name" value="SMG-7 SUPPRESSOR WITH MORPHOLOGICAL EFFECT ON GENITALIA PROTEIN 7"/>
    <property type="match status" value="1"/>
</dbReference>
<dbReference type="GO" id="GO:0070034">
    <property type="term" value="F:telomerase RNA binding"/>
    <property type="evidence" value="ECO:0007669"/>
    <property type="project" value="TreeGrafter"/>
</dbReference>
<feature type="coiled-coil region" evidence="2">
    <location>
        <begin position="236"/>
        <end position="263"/>
    </location>
</feature>
<sequence length="461" mass="51961">MFNLILERTVALLREQLENPSNLNYRLVCEDVEALLPAIKIWCDWLLCHHPVWNPPPSCSEFRVGPPGDAWTRLASLVNLLEKLDYKRITMATAQEDGFVQVNLPEDATLFGFVPLLLTVQDPIYTSSENDMELAQCCLRIRKIMFFGTVFVCGLDPPVLKLQKFDTYNEYVSVVDSSGQSQSSPTEDQSDAELMVESFSEEECDEHSGADEKNKANSPLALSSLTIATSPSTAETRRLLIRKEELEKKHQRQERHRKRVQAILQQSGLSVVIEVKPRYLVPDTNCFIDYLTLLQKIATCCATGVEPYYILTVPLIVLNELEGLARGGRDRDMSHMSLPEKVHANDVTESARTALSYLKSTTRTLPKIRCVTMTGAFINSFTSFTVEDDVDRDIKNDDRILATCLSLCRNSGKEQTKPGDPRHLVREVVLLTEDRNLRVKALARDVPVREVPDFALWAGLG</sequence>
<dbReference type="InterPro" id="IPR029060">
    <property type="entry name" value="PIN-like_dom_sf"/>
</dbReference>